<accession>A0A1F6CR39</accession>
<dbReference type="EMBL" id="MFKW01000020">
    <property type="protein sequence ID" value="OGG51614.1"/>
    <property type="molecule type" value="Genomic_DNA"/>
</dbReference>
<organism evidence="2 3">
    <name type="scientific">Candidatus Kaiserbacteria bacterium RIFCSPHIGHO2_01_FULL_54_36b</name>
    <dbReference type="NCBI Taxonomy" id="1798483"/>
    <lineage>
        <taxon>Bacteria</taxon>
        <taxon>Candidatus Kaiseribacteriota</taxon>
    </lineage>
</organism>
<evidence type="ECO:0000256" key="1">
    <source>
        <dbReference type="ARBA" id="ARBA00009320"/>
    </source>
</evidence>
<comment type="caution">
    <text evidence="2">The sequence shown here is derived from an EMBL/GenBank/DDBJ whole genome shotgun (WGS) entry which is preliminary data.</text>
</comment>
<dbReference type="InterPro" id="IPR043131">
    <property type="entry name" value="BCAT-like_N"/>
</dbReference>
<dbReference type="InterPro" id="IPR043132">
    <property type="entry name" value="BCAT-like_C"/>
</dbReference>
<name>A0A1F6CR39_9BACT</name>
<dbReference type="Proteomes" id="UP000176445">
    <property type="component" value="Unassembled WGS sequence"/>
</dbReference>
<dbReference type="Gene3D" id="3.20.10.10">
    <property type="entry name" value="D-amino Acid Aminotransferase, subunit A, domain 2"/>
    <property type="match status" value="1"/>
</dbReference>
<evidence type="ECO:0000313" key="3">
    <source>
        <dbReference type="Proteomes" id="UP000176445"/>
    </source>
</evidence>
<dbReference type="GO" id="GO:0003824">
    <property type="term" value="F:catalytic activity"/>
    <property type="evidence" value="ECO:0007669"/>
    <property type="project" value="InterPro"/>
</dbReference>
<gene>
    <name evidence="2" type="ORF">A2704_02410</name>
</gene>
<dbReference type="PANTHER" id="PTHR42743:SF11">
    <property type="entry name" value="AMINODEOXYCHORISMATE LYASE"/>
    <property type="match status" value="1"/>
</dbReference>
<reference evidence="2 3" key="1">
    <citation type="journal article" date="2016" name="Nat. Commun.">
        <title>Thousands of microbial genomes shed light on interconnected biogeochemical processes in an aquifer system.</title>
        <authorList>
            <person name="Anantharaman K."/>
            <person name="Brown C.T."/>
            <person name="Hug L.A."/>
            <person name="Sharon I."/>
            <person name="Castelle C.J."/>
            <person name="Probst A.J."/>
            <person name="Thomas B.C."/>
            <person name="Singh A."/>
            <person name="Wilkins M.J."/>
            <person name="Karaoz U."/>
            <person name="Brodie E.L."/>
            <person name="Williams K.H."/>
            <person name="Hubbard S.S."/>
            <person name="Banfield J.F."/>
        </authorList>
    </citation>
    <scope>NUCLEOTIDE SEQUENCE [LARGE SCALE GENOMIC DNA]</scope>
</reference>
<evidence type="ECO:0000313" key="2">
    <source>
        <dbReference type="EMBL" id="OGG51614.1"/>
    </source>
</evidence>
<proteinExistence type="inferred from homology"/>
<dbReference type="Pfam" id="PF01063">
    <property type="entry name" value="Aminotran_4"/>
    <property type="match status" value="1"/>
</dbReference>
<sequence>MEFKYFSRNGDILPIEQAIVPLANIEYTYGFGVYESIRVANNVAYFVEDHIERLMESARIIGLEHPFSREMVSKSIAELLEKNEVETCNVKILLIGPSTSLRAGGQATLNILCLNPLFPDKKLYRDGVAVITYEYERAFPHAKTLNMLQSYLAYRKAKEAGAYDALLIDREGRITEGTRTNFFCISAGGGSSSGGKGKTLFSPDEKSILLGVTRKMALKVAAENGFEIVQKDIRLSNLSEYDGAFITSTSSKILPIRSVDDFHFGEQPPALKELMAAFDRFLDECKGAMK</sequence>
<dbReference type="InterPro" id="IPR050571">
    <property type="entry name" value="Class-IV_PLP-Dep_Aminotrnsfr"/>
</dbReference>
<dbReference type="GO" id="GO:0005829">
    <property type="term" value="C:cytosol"/>
    <property type="evidence" value="ECO:0007669"/>
    <property type="project" value="TreeGrafter"/>
</dbReference>
<dbReference type="GO" id="GO:0046394">
    <property type="term" value="P:carboxylic acid biosynthetic process"/>
    <property type="evidence" value="ECO:0007669"/>
    <property type="project" value="UniProtKB-ARBA"/>
</dbReference>
<dbReference type="InterPro" id="IPR036038">
    <property type="entry name" value="Aminotransferase-like"/>
</dbReference>
<comment type="similarity">
    <text evidence="1">Belongs to the class-IV pyridoxal-phosphate-dependent aminotransferase family.</text>
</comment>
<dbReference type="CDD" id="cd00449">
    <property type="entry name" value="PLPDE_IV"/>
    <property type="match status" value="1"/>
</dbReference>
<dbReference type="PANTHER" id="PTHR42743">
    <property type="entry name" value="AMINO-ACID AMINOTRANSFERASE"/>
    <property type="match status" value="1"/>
</dbReference>
<dbReference type="AlphaFoldDB" id="A0A1F6CR39"/>
<dbReference type="Gene3D" id="3.30.470.10">
    <property type="match status" value="1"/>
</dbReference>
<dbReference type="SUPFAM" id="SSF56752">
    <property type="entry name" value="D-aminoacid aminotransferase-like PLP-dependent enzymes"/>
    <property type="match status" value="1"/>
</dbReference>
<protein>
    <recommendedName>
        <fullName evidence="4">Aminotransferase class IV</fullName>
    </recommendedName>
</protein>
<evidence type="ECO:0008006" key="4">
    <source>
        <dbReference type="Google" id="ProtNLM"/>
    </source>
</evidence>
<dbReference type="InterPro" id="IPR001544">
    <property type="entry name" value="Aminotrans_IV"/>
</dbReference>